<dbReference type="PANTHER" id="PTHR42038">
    <property type="match status" value="1"/>
</dbReference>
<evidence type="ECO:0000256" key="2">
    <source>
        <dbReference type="ARBA" id="ARBA00006757"/>
    </source>
</evidence>
<keyword evidence="3 7" id="KW-0812">Transmembrane</keyword>
<evidence type="ECO:0000256" key="1">
    <source>
        <dbReference type="ARBA" id="ARBA00004141"/>
    </source>
</evidence>
<keyword evidence="9" id="KW-1185">Reference proteome</keyword>
<dbReference type="STRING" id="500485.B6H0D8"/>
<name>B6H0D8_PENRW</name>
<evidence type="ECO:0000256" key="4">
    <source>
        <dbReference type="ARBA" id="ARBA00022989"/>
    </source>
</evidence>
<dbReference type="InterPro" id="IPR039020">
    <property type="entry name" value="PaxB-like"/>
</dbReference>
<dbReference type="OrthoDB" id="5294024at2759"/>
<dbReference type="BioCyc" id="PCHR:PC12G06420-MONOMER"/>
<feature type="transmembrane region" description="Helical" evidence="7">
    <location>
        <begin position="226"/>
        <end position="243"/>
    </location>
</feature>
<dbReference type="OMA" id="IRIFHST"/>
<feature type="transmembrane region" description="Helical" evidence="7">
    <location>
        <begin position="198"/>
        <end position="220"/>
    </location>
</feature>
<organism evidence="8 9">
    <name type="scientific">Penicillium rubens (strain ATCC 28089 / DSM 1075 / NRRL 1951 / Wisconsin 54-1255)</name>
    <name type="common">Penicillium chrysogenum</name>
    <dbReference type="NCBI Taxonomy" id="500485"/>
    <lineage>
        <taxon>Eukaryota</taxon>
        <taxon>Fungi</taxon>
        <taxon>Dikarya</taxon>
        <taxon>Ascomycota</taxon>
        <taxon>Pezizomycotina</taxon>
        <taxon>Eurotiomycetes</taxon>
        <taxon>Eurotiomycetidae</taxon>
        <taxon>Eurotiales</taxon>
        <taxon>Aspergillaceae</taxon>
        <taxon>Penicillium</taxon>
        <taxon>Penicillium chrysogenum species complex</taxon>
    </lineage>
</organism>
<feature type="transmembrane region" description="Helical" evidence="7">
    <location>
        <begin position="170"/>
        <end position="189"/>
    </location>
</feature>
<evidence type="ECO:0000256" key="5">
    <source>
        <dbReference type="ARBA" id="ARBA00023136"/>
    </source>
</evidence>
<keyword evidence="6" id="KW-0456">Lyase</keyword>
<accession>B6H0D8</accession>
<dbReference type="EMBL" id="AM920427">
    <property type="protein sequence ID" value="CAP80269.1"/>
    <property type="molecule type" value="Genomic_DNA"/>
</dbReference>
<dbReference type="Proteomes" id="UP000000724">
    <property type="component" value="Contig Pc00c12"/>
</dbReference>
<sequence>MGFFPCIKRLDSSSFSFYSIRIFHSTSHSIIFPFVFYHNNIHAGCLSASTSYCSIPTQIMEAFDVSKAPLEFQEWGDISMSMDMYSNVAWIIVYVGMIQLSIRDHTYAMPLLSQCLNLSWEITFAFICPTDDWGVTLFFRLAVVVNGTVTYTAIRYGAREWDHAPIVKRILPLIYAVGLGAPIACYVGIVKQIGEAKACFMIAIVLQAILSVGSLSVLLTRGSTRGYSFTLWFVLPFVTLLYMKNERGLWLKLAGFSVSQDPSHWSLAFISECSTGMRHLDSWQLRLCYGVVPYSLDLIYSTGYASGT</sequence>
<reference evidence="8 9" key="1">
    <citation type="journal article" date="2008" name="Nat. Biotechnol.">
        <title>Genome sequencing and analysis of the filamentous fungus Penicillium chrysogenum.</title>
        <authorList>
            <person name="van den Berg M.A."/>
            <person name="Albang R."/>
            <person name="Albermann K."/>
            <person name="Badger J.H."/>
            <person name="Daran J.-M."/>
            <person name="Driessen A.J.M."/>
            <person name="Garcia-Estrada C."/>
            <person name="Fedorova N.D."/>
            <person name="Harris D.M."/>
            <person name="Heijne W.H.M."/>
            <person name="Joardar V.S."/>
            <person name="Kiel J.A.K.W."/>
            <person name="Kovalchuk A."/>
            <person name="Martin J.F."/>
            <person name="Nierman W.C."/>
            <person name="Nijland J.G."/>
            <person name="Pronk J.T."/>
            <person name="Roubos J.A."/>
            <person name="van der Klei I.J."/>
            <person name="van Peij N.N.M.E."/>
            <person name="Veenhuis M."/>
            <person name="von Doehren H."/>
            <person name="Wagner C."/>
            <person name="Wortman J.R."/>
            <person name="Bovenberg R.A.L."/>
        </authorList>
    </citation>
    <scope>NUCLEOTIDE SEQUENCE [LARGE SCALE GENOMIC DNA]</scope>
    <source>
        <strain evidence="9">ATCC 28089 / DSM 1075 / NRRL 1951 / Wisconsin 54-1255</strain>
    </source>
</reference>
<evidence type="ECO:0000313" key="8">
    <source>
        <dbReference type="EMBL" id="CAP80269.1"/>
    </source>
</evidence>
<feature type="transmembrane region" description="Helical" evidence="7">
    <location>
        <begin position="137"/>
        <end position="158"/>
    </location>
</feature>
<proteinExistence type="inferred from homology"/>
<dbReference type="Pfam" id="PF25129">
    <property type="entry name" value="Pyr4-TMTC"/>
    <property type="match status" value="1"/>
</dbReference>
<gene>
    <name evidence="8" type="ORF">Pc12g06420</name>
    <name evidence="8" type="ORF">PCH_Pc12g06420</name>
</gene>
<feature type="transmembrane region" description="Helical" evidence="7">
    <location>
        <begin position="84"/>
        <end position="102"/>
    </location>
</feature>
<dbReference type="AlphaFoldDB" id="B6H0D8"/>
<dbReference type="PANTHER" id="PTHR42038:SF2">
    <property type="entry name" value="TERPENE CYCLASE AUSL"/>
    <property type="match status" value="1"/>
</dbReference>
<comment type="subcellular location">
    <subcellularLocation>
        <location evidence="1">Membrane</location>
        <topology evidence="1">Multi-pass membrane protein</topology>
    </subcellularLocation>
</comment>
<comment type="similarity">
    <text evidence="2">Belongs to the paxB family.</text>
</comment>
<protein>
    <submittedName>
        <fullName evidence="8">Pc12g06420 protein</fullName>
    </submittedName>
</protein>
<evidence type="ECO:0000313" key="9">
    <source>
        <dbReference type="Proteomes" id="UP000000724"/>
    </source>
</evidence>
<dbReference type="HOGENOM" id="CLU_903453_0_0_1"/>
<keyword evidence="5 7" id="KW-0472">Membrane</keyword>
<evidence type="ECO:0000256" key="7">
    <source>
        <dbReference type="SAM" id="Phobius"/>
    </source>
</evidence>
<evidence type="ECO:0000256" key="6">
    <source>
        <dbReference type="ARBA" id="ARBA00023239"/>
    </source>
</evidence>
<dbReference type="eggNOG" id="ENOG502RPFV">
    <property type="taxonomic scope" value="Eukaryota"/>
</dbReference>
<evidence type="ECO:0000256" key="3">
    <source>
        <dbReference type="ARBA" id="ARBA00022692"/>
    </source>
</evidence>
<dbReference type="GO" id="GO:0016020">
    <property type="term" value="C:membrane"/>
    <property type="evidence" value="ECO:0007669"/>
    <property type="project" value="UniProtKB-SubCell"/>
</dbReference>
<keyword evidence="4 7" id="KW-1133">Transmembrane helix</keyword>
<dbReference type="VEuPathDB" id="FungiDB:PCH_Pc12g06420"/>
<dbReference type="GO" id="GO:0016829">
    <property type="term" value="F:lyase activity"/>
    <property type="evidence" value="ECO:0007669"/>
    <property type="project" value="UniProtKB-KW"/>
</dbReference>